<dbReference type="GO" id="GO:0043190">
    <property type="term" value="C:ATP-binding cassette (ABC) transporter complex"/>
    <property type="evidence" value="ECO:0007669"/>
    <property type="project" value="InterPro"/>
</dbReference>
<keyword evidence="1" id="KW-0732">Signal</keyword>
<dbReference type="GO" id="GO:0022857">
    <property type="term" value="F:transmembrane transporter activity"/>
    <property type="evidence" value="ECO:0007669"/>
    <property type="project" value="InterPro"/>
</dbReference>
<dbReference type="Pfam" id="PF04069">
    <property type="entry name" value="OpuAC"/>
    <property type="match status" value="1"/>
</dbReference>
<gene>
    <name evidence="3" type="ORF">HDA43_000167</name>
</gene>
<dbReference type="CDD" id="cd13611">
    <property type="entry name" value="PBP2_YehZ"/>
    <property type="match status" value="1"/>
</dbReference>
<proteinExistence type="predicted"/>
<keyword evidence="4" id="KW-1185">Reference proteome</keyword>
<dbReference type="Gene3D" id="3.40.190.10">
    <property type="entry name" value="Periplasmic binding protein-like II"/>
    <property type="match status" value="1"/>
</dbReference>
<evidence type="ECO:0000313" key="3">
    <source>
        <dbReference type="EMBL" id="NYF38008.1"/>
    </source>
</evidence>
<dbReference type="AlphaFoldDB" id="A0A852UQU7"/>
<evidence type="ECO:0000259" key="2">
    <source>
        <dbReference type="Pfam" id="PF04069"/>
    </source>
</evidence>
<organism evidence="3 4">
    <name type="scientific">Streptosporangium sandarakinum</name>
    <dbReference type="NCBI Taxonomy" id="1260955"/>
    <lineage>
        <taxon>Bacteria</taxon>
        <taxon>Bacillati</taxon>
        <taxon>Actinomycetota</taxon>
        <taxon>Actinomycetes</taxon>
        <taxon>Streptosporangiales</taxon>
        <taxon>Streptosporangiaceae</taxon>
        <taxon>Streptosporangium</taxon>
    </lineage>
</organism>
<feature type="chain" id="PRO_5032572642" evidence="1">
    <location>
        <begin position="38"/>
        <end position="329"/>
    </location>
</feature>
<dbReference type="SUPFAM" id="SSF53850">
    <property type="entry name" value="Periplasmic binding protein-like II"/>
    <property type="match status" value="1"/>
</dbReference>
<feature type="signal peptide" evidence="1">
    <location>
        <begin position="1"/>
        <end position="37"/>
    </location>
</feature>
<protein>
    <submittedName>
        <fullName evidence="3">Osmoprotectant transport system substrate-binding protein</fullName>
    </submittedName>
</protein>
<comment type="caution">
    <text evidence="3">The sequence shown here is derived from an EMBL/GenBank/DDBJ whole genome shotgun (WGS) entry which is preliminary data.</text>
</comment>
<dbReference type="EMBL" id="JACCCO010000001">
    <property type="protein sequence ID" value="NYF38008.1"/>
    <property type="molecule type" value="Genomic_DNA"/>
</dbReference>
<feature type="domain" description="ABC-type glycine betaine transport system substrate-binding" evidence="2">
    <location>
        <begin position="53"/>
        <end position="321"/>
    </location>
</feature>
<dbReference type="InterPro" id="IPR007210">
    <property type="entry name" value="ABC_Gly_betaine_transp_sub-bd"/>
</dbReference>
<dbReference type="PROSITE" id="PS51257">
    <property type="entry name" value="PROKAR_LIPOPROTEIN"/>
    <property type="match status" value="1"/>
</dbReference>
<dbReference type="Gene3D" id="3.40.190.120">
    <property type="entry name" value="Osmoprotection protein (prox), domain 2"/>
    <property type="match status" value="1"/>
</dbReference>
<dbReference type="Proteomes" id="UP000576393">
    <property type="component" value="Unassembled WGS sequence"/>
</dbReference>
<reference evidence="3 4" key="1">
    <citation type="submission" date="2020-07" db="EMBL/GenBank/DDBJ databases">
        <title>Sequencing the genomes of 1000 actinobacteria strains.</title>
        <authorList>
            <person name="Klenk H.-P."/>
        </authorList>
    </citation>
    <scope>NUCLEOTIDE SEQUENCE [LARGE SCALE GENOMIC DNA]</scope>
    <source>
        <strain evidence="3 4">DSM 45763</strain>
    </source>
</reference>
<accession>A0A852UQU7</accession>
<dbReference type="RefSeq" id="WP_179817829.1">
    <property type="nucleotide sequence ID" value="NZ_JACCCO010000001.1"/>
</dbReference>
<sequence>MRSHSLRKTVPLRRTAAALAAAALALTAVSGCGSAEAVETASAGDELAGAKFVVGSKDFTENIVLGKIAVQVLKAHGAEIVDKTNLGGTVPNRKALESKAIDMYWDYSGTGWIEHLRNAEPIQDSAEQFKATAAADLAKNGIHWIGPTPLNNTYALAIRSEKAQELGVKTLSDVAELAKTKPEEVTLCIETEFSTRDDGLPGLSKAYGMDIPKNRVSLLDTGVVYTETDKGQTCNFGEVFTTDGRIASLGLTVLEDDKKFFPVYNAAVTLREDTYKKYPALEKVLQPVIDKLDDATMQQLNAKVDVEGQEPGKVSADWLDQQGFLGSKA</sequence>
<evidence type="ECO:0000313" key="4">
    <source>
        <dbReference type="Proteomes" id="UP000576393"/>
    </source>
</evidence>
<evidence type="ECO:0000256" key="1">
    <source>
        <dbReference type="SAM" id="SignalP"/>
    </source>
</evidence>
<name>A0A852UQU7_9ACTN</name>